<dbReference type="PANTHER" id="PTHR42842:SF3">
    <property type="entry name" value="FAD_NAD(P)-BINDING OXIDOREDUCTASE FAMILY PROTEIN"/>
    <property type="match status" value="1"/>
</dbReference>
<evidence type="ECO:0000259" key="5">
    <source>
        <dbReference type="Pfam" id="PF21688"/>
    </source>
</evidence>
<dbReference type="InterPro" id="IPR036188">
    <property type="entry name" value="FAD/NAD-bd_sf"/>
</dbReference>
<sequence length="736" mass="79393">MSLSMAGQNLRESLYMPQLPKGFQQLGPAQRGERVSVGVVRSAAVRGRTDSKGKSKSKRGFYDSVERSYAKKGSYFRRKDDVAKERQQEARIMTRDSTQMRSVGFFRVFGVEVLLESDLGKDYFEVSDAVLESTAVALRCEPGILPRSGLTVLRKSFDARKEPKFVYTVELDIEECLKQNPASSSFLSKLRAKPARLEFSKTPWAPVDVISALARQGESLSTSSSTELEVESSDHLQGPGLEQRGTSDASTTGRRPGQERSKVVVVGSGPAGLFAALVLAESGAKVTLVERGQPVEGRGKDIGALMVRRLLNAESNLCYGEGGAGTWSDGKLTTRIGKNGGSVQAVLATLVRFGAPASILMNGKPHVGTDRLIHILRAFRQHLHSLGVTLLFGTRMDDLIVRDGRVVGIKVSPVTENLESAQATTLEADAVILGVGHSARDVYENLHSHNVLMTPKDFAVGLRVEHPQELINEMQYHKWASEVQRGKGKVPVADYRVAANINAGKSDEDVLSRGCFSFCMCPGGQIVPTSTNESELCINGMSFSKRSSKWANAALVVSVPSEDFEPLISEHGPLAGIAFQRALEREAAILGGGKLVAPAQTIPDFLDDKLSGKELPSSSYRLGVRASPLHELLPSHLTHALKEALVAFDGQLPGFITEHGLLHGIETRTSSPVRIDRDKDTFESVSLPGLFPVGEGAGYAGGIVSAAVDGMHAGFALAKQFNPEFQTAPSDFGLRD</sequence>
<dbReference type="Pfam" id="PF21688">
    <property type="entry name" value="FAD-depend_C"/>
    <property type="match status" value="1"/>
</dbReference>
<dbReference type="GO" id="GO:0016491">
    <property type="term" value="F:oxidoreductase activity"/>
    <property type="evidence" value="ECO:0007669"/>
    <property type="project" value="UniProtKB-KW"/>
</dbReference>
<dbReference type="Gene3D" id="3.50.50.60">
    <property type="entry name" value="FAD/NAD(P)-binding domain"/>
    <property type="match status" value="2"/>
</dbReference>
<evidence type="ECO:0000256" key="3">
    <source>
        <dbReference type="SAM" id="MobiDB-lite"/>
    </source>
</evidence>
<accession>A0A8T0G3Z8</accession>
<keyword evidence="7" id="KW-1185">Reference proteome</keyword>
<dbReference type="Pfam" id="PF00890">
    <property type="entry name" value="FAD_binding_2"/>
    <property type="match status" value="1"/>
</dbReference>
<dbReference type="InterPro" id="IPR003953">
    <property type="entry name" value="FAD-dep_OxRdtase_2_FAD-bd"/>
</dbReference>
<dbReference type="AlphaFoldDB" id="A0A8T0G3Z8"/>
<protein>
    <submittedName>
        <fullName evidence="6">Uncharacterized protein</fullName>
    </submittedName>
</protein>
<feature type="region of interest" description="Disordered" evidence="3">
    <location>
        <begin position="221"/>
        <end position="261"/>
    </location>
</feature>
<evidence type="ECO:0000313" key="6">
    <source>
        <dbReference type="EMBL" id="KAG0553790.1"/>
    </source>
</evidence>
<dbReference type="InterPro" id="IPR028348">
    <property type="entry name" value="FAD-binding_protein"/>
</dbReference>
<dbReference type="PANTHER" id="PTHR42842">
    <property type="entry name" value="FAD/NAD(P)-BINDING OXIDOREDUCTASE"/>
    <property type="match status" value="1"/>
</dbReference>
<feature type="domain" description="FAD-dependent protein C-terminal" evidence="5">
    <location>
        <begin position="457"/>
        <end position="669"/>
    </location>
</feature>
<evidence type="ECO:0000256" key="2">
    <source>
        <dbReference type="ARBA" id="ARBA00023002"/>
    </source>
</evidence>
<keyword evidence="2" id="KW-0560">Oxidoreductase</keyword>
<dbReference type="SUPFAM" id="SSF51905">
    <property type="entry name" value="FAD/NAD(P)-binding domain"/>
    <property type="match status" value="1"/>
</dbReference>
<dbReference type="EMBL" id="CM026433">
    <property type="protein sequence ID" value="KAG0553790.1"/>
    <property type="molecule type" value="Genomic_DNA"/>
</dbReference>
<evidence type="ECO:0000259" key="4">
    <source>
        <dbReference type="Pfam" id="PF00890"/>
    </source>
</evidence>
<proteinExistence type="predicted"/>
<gene>
    <name evidence="6" type="ORF">KC19_12G039300</name>
</gene>
<dbReference type="Proteomes" id="UP000822688">
    <property type="component" value="Chromosome 12"/>
</dbReference>
<comment type="caution">
    <text evidence="6">The sequence shown here is derived from an EMBL/GenBank/DDBJ whole genome shotgun (WGS) entry which is preliminary data.</text>
</comment>
<evidence type="ECO:0000256" key="1">
    <source>
        <dbReference type="ARBA" id="ARBA00022630"/>
    </source>
</evidence>
<organism evidence="6 7">
    <name type="scientific">Ceratodon purpureus</name>
    <name type="common">Fire moss</name>
    <name type="synonym">Dicranum purpureum</name>
    <dbReference type="NCBI Taxonomy" id="3225"/>
    <lineage>
        <taxon>Eukaryota</taxon>
        <taxon>Viridiplantae</taxon>
        <taxon>Streptophyta</taxon>
        <taxon>Embryophyta</taxon>
        <taxon>Bryophyta</taxon>
        <taxon>Bryophytina</taxon>
        <taxon>Bryopsida</taxon>
        <taxon>Dicranidae</taxon>
        <taxon>Pseudoditrichales</taxon>
        <taxon>Ditrichaceae</taxon>
        <taxon>Ceratodon</taxon>
    </lineage>
</organism>
<feature type="domain" description="FAD-dependent oxidoreductase 2 FAD-binding" evidence="4">
    <location>
        <begin position="263"/>
        <end position="297"/>
    </location>
</feature>
<evidence type="ECO:0000313" key="7">
    <source>
        <dbReference type="Proteomes" id="UP000822688"/>
    </source>
</evidence>
<name>A0A8T0G3Z8_CERPU</name>
<feature type="compositionally biased region" description="Polar residues" evidence="3">
    <location>
        <begin position="244"/>
        <end position="253"/>
    </location>
</feature>
<reference evidence="6" key="1">
    <citation type="submission" date="2020-06" db="EMBL/GenBank/DDBJ databases">
        <title>WGS assembly of Ceratodon purpureus strain R40.</title>
        <authorList>
            <person name="Carey S.B."/>
            <person name="Jenkins J."/>
            <person name="Shu S."/>
            <person name="Lovell J.T."/>
            <person name="Sreedasyam A."/>
            <person name="Maumus F."/>
            <person name="Tiley G.P."/>
            <person name="Fernandez-Pozo N."/>
            <person name="Barry K."/>
            <person name="Chen C."/>
            <person name="Wang M."/>
            <person name="Lipzen A."/>
            <person name="Daum C."/>
            <person name="Saski C.A."/>
            <person name="Payton A.C."/>
            <person name="Mcbreen J.C."/>
            <person name="Conrad R.E."/>
            <person name="Kollar L.M."/>
            <person name="Olsson S."/>
            <person name="Huttunen S."/>
            <person name="Landis J.B."/>
            <person name="Wickett N.J."/>
            <person name="Johnson M.G."/>
            <person name="Rensing S.A."/>
            <person name="Grimwood J."/>
            <person name="Schmutz J."/>
            <person name="Mcdaniel S.F."/>
        </authorList>
    </citation>
    <scope>NUCLEOTIDE SEQUENCE</scope>
    <source>
        <strain evidence="6">R40</strain>
    </source>
</reference>
<keyword evidence="1" id="KW-0285">Flavoprotein</keyword>
<dbReference type="InterPro" id="IPR049516">
    <property type="entry name" value="FAD-depend_C"/>
</dbReference>